<protein>
    <recommendedName>
        <fullName evidence="9">39kDa core protein OPG130</fullName>
    </recommendedName>
</protein>
<evidence type="ECO:0000256" key="6">
    <source>
        <dbReference type="ARBA" id="ARBA00034689"/>
    </source>
</evidence>
<evidence type="ECO:0000313" key="12">
    <source>
        <dbReference type="Proteomes" id="UP000203649"/>
    </source>
</evidence>
<dbReference type="EMBL" id="KU749311">
    <property type="protein sequence ID" value="AOP31812.1"/>
    <property type="molecule type" value="Genomic_DNA"/>
</dbReference>
<sequence length="298" mass="32414">MDLFNKFSKGLSESSTPKSSIYYSEEADIATTRKDAEVEIGLKNQESYYQRQLREQLSRSNMLATNIPSMKPVTPLQPTIHITNPQPIITPTLAPVPLPKPRQQVNTNTSTSSASNAELIDWLSISNKMQNDTSSSSCSQTQPSSTIQSILDKFNKDQNTTTPSSTQPPATLLPSTTTCTQQSDGSISCSKTPVPPPPPLPIVATVCTPTPTGGTVCTTAQPSSSAVSTQQNPSGASAQQNLDNVPLSDLMRDVEKDMLQLQKESDDLVTDVNDAREYTRRAIDQILKLVKGLERFQK</sequence>
<feature type="region of interest" description="Disordered" evidence="10">
    <location>
        <begin position="156"/>
        <end position="196"/>
    </location>
</feature>
<dbReference type="GO" id="GO:0044173">
    <property type="term" value="C:host cell endoplasmic reticulum-Golgi intermediate compartment membrane"/>
    <property type="evidence" value="ECO:0007669"/>
    <property type="project" value="UniProtKB-SubCell"/>
</dbReference>
<evidence type="ECO:0000256" key="5">
    <source>
        <dbReference type="ARBA" id="ARBA00034685"/>
    </source>
</evidence>
<comment type="function">
    <text evidence="5">Component of the virion core. Participates in virion assembly.</text>
</comment>
<feature type="compositionally biased region" description="Low complexity" evidence="10">
    <location>
        <begin position="158"/>
        <end position="183"/>
    </location>
</feature>
<dbReference type="RefSeq" id="YP_009281870.1">
    <property type="nucleotide sequence ID" value="NC_031033.1"/>
</dbReference>
<evidence type="ECO:0000256" key="3">
    <source>
        <dbReference type="ARBA" id="ARBA00022870"/>
    </source>
</evidence>
<feature type="region of interest" description="Disordered" evidence="10">
    <location>
        <begin position="221"/>
        <end position="241"/>
    </location>
</feature>
<evidence type="ECO:0000313" key="11">
    <source>
        <dbReference type="EMBL" id="AOP31812.1"/>
    </source>
</evidence>
<dbReference type="GeneID" id="29064069"/>
<evidence type="ECO:0000256" key="8">
    <source>
        <dbReference type="ARBA" id="ARBA00034806"/>
    </source>
</evidence>
<evidence type="ECO:0000256" key="9">
    <source>
        <dbReference type="ARBA" id="ARBA00034856"/>
    </source>
</evidence>
<proteinExistence type="inferred from homology"/>
<dbReference type="GO" id="GO:0044423">
    <property type="term" value="C:virion component"/>
    <property type="evidence" value="ECO:0007669"/>
    <property type="project" value="UniProtKB-KW"/>
</dbReference>
<evidence type="ECO:0000256" key="2">
    <source>
        <dbReference type="ARBA" id="ARBA00022844"/>
    </source>
</evidence>
<reference evidence="11 12" key="1">
    <citation type="journal article" date="2016" name="Virus Genes">
        <title>The genomes of three North American orthopoxviruses.</title>
        <authorList>
            <person name="Smithson C."/>
            <person name="Tang N."/>
            <person name="Sammons S."/>
            <person name="Frace M."/>
            <person name="Batra D."/>
            <person name="Li Y."/>
            <person name="Emerson G.L."/>
            <person name="Carroll D.S."/>
            <person name="Upton C."/>
        </authorList>
    </citation>
    <scope>NUCLEOTIDE SEQUENCE [LARGE SCALE GENOMIC DNA]</scope>
    <source>
        <strain evidence="11 12">CA</strain>
    </source>
</reference>
<dbReference type="Pfam" id="PF06193">
    <property type="entry name" value="Orthopox_A5L"/>
    <property type="match status" value="1"/>
</dbReference>
<gene>
    <name evidence="11" type="ORF">VPXV-CA-122</name>
</gene>
<comment type="subcellular location">
    <subcellularLocation>
        <location evidence="6">Host endoplasmic reticulum-Golgi intermediate compartment membrane</location>
    </subcellularLocation>
    <subcellularLocation>
        <location evidence="1">Virion</location>
    </subcellularLocation>
</comment>
<keyword evidence="2" id="KW-0946">Virion</keyword>
<evidence type="ECO:0000256" key="10">
    <source>
        <dbReference type="SAM" id="MobiDB-lite"/>
    </source>
</evidence>
<evidence type="ECO:0000256" key="1">
    <source>
        <dbReference type="ARBA" id="ARBA00004328"/>
    </source>
</evidence>
<dbReference type="KEGG" id="vg:29064069"/>
<organism evidence="11 12">
    <name type="scientific">Volepox virus</name>
    <dbReference type="NCBI Taxonomy" id="28874"/>
    <lineage>
        <taxon>Viruses</taxon>
        <taxon>Varidnaviria</taxon>
        <taxon>Bamfordvirae</taxon>
        <taxon>Nucleocytoviricota</taxon>
        <taxon>Pokkesviricetes</taxon>
        <taxon>Chitovirales</taxon>
        <taxon>Poxviridae</taxon>
        <taxon>Chordopoxvirinae</taxon>
        <taxon>Orthopoxvirus</taxon>
        <taxon>Orthopoxvirus volepox</taxon>
    </lineage>
</organism>
<name>A0A1C9KCC5_9POXV</name>
<accession>A0A1C9KCC5</accession>
<keyword evidence="3" id="KW-1043">Host membrane</keyword>
<evidence type="ECO:0000256" key="7">
    <source>
        <dbReference type="ARBA" id="ARBA00034707"/>
    </source>
</evidence>
<evidence type="ECO:0000256" key="4">
    <source>
        <dbReference type="ARBA" id="ARBA00023136"/>
    </source>
</evidence>
<keyword evidence="12" id="KW-1185">Reference proteome</keyword>
<comment type="similarity">
    <text evidence="7">Belongs to the orthopoxvirus OPG130 family.</text>
</comment>
<dbReference type="InterPro" id="IPR010396">
    <property type="entry name" value="Poxvirus_A4L"/>
</dbReference>
<comment type="subunit">
    <text evidence="8">Interacts with OPG136 and its cleaved form.</text>
</comment>
<keyword evidence="4" id="KW-0472">Membrane</keyword>
<dbReference type="Proteomes" id="UP000203649">
    <property type="component" value="Segment"/>
</dbReference>